<dbReference type="InterPro" id="IPR003594">
    <property type="entry name" value="HATPase_dom"/>
</dbReference>
<evidence type="ECO:0000313" key="5">
    <source>
        <dbReference type="EMBL" id="TVO79005.1"/>
    </source>
</evidence>
<evidence type="ECO:0000259" key="4">
    <source>
        <dbReference type="PROSITE" id="PS50110"/>
    </source>
</evidence>
<reference evidence="5 6" key="1">
    <citation type="submission" date="2019-07" db="EMBL/GenBank/DDBJ databases">
        <title>The pathways for chlorine oxyanion respiration interact through the shared metabolite chlorate.</title>
        <authorList>
            <person name="Barnum T.P."/>
            <person name="Cheng Y."/>
            <person name="Hill K.A."/>
            <person name="Lucas L.N."/>
            <person name="Carlson H.K."/>
            <person name="Coates J.D."/>
        </authorList>
    </citation>
    <scope>NUCLEOTIDE SEQUENCE [LARGE SCALE GENOMIC DNA]</scope>
    <source>
        <strain evidence="5 6">BK-1</strain>
    </source>
</reference>
<keyword evidence="2" id="KW-0597">Phosphoprotein</keyword>
<dbReference type="Gene3D" id="3.60.40.10">
    <property type="entry name" value="PPM-type phosphatase domain"/>
    <property type="match status" value="1"/>
</dbReference>
<dbReference type="InterPro" id="IPR001789">
    <property type="entry name" value="Sig_transdc_resp-reg_receiver"/>
</dbReference>
<organism evidence="5 6">
    <name type="scientific">Sedimenticola selenatireducens</name>
    <dbReference type="NCBI Taxonomy" id="191960"/>
    <lineage>
        <taxon>Bacteria</taxon>
        <taxon>Pseudomonadati</taxon>
        <taxon>Pseudomonadota</taxon>
        <taxon>Gammaproteobacteria</taxon>
        <taxon>Chromatiales</taxon>
        <taxon>Sedimenticolaceae</taxon>
        <taxon>Sedimenticola</taxon>
    </lineage>
</organism>
<gene>
    <name evidence="5" type="ORF">FHP88_00115</name>
</gene>
<dbReference type="SUPFAM" id="SSF81606">
    <property type="entry name" value="PP2C-like"/>
    <property type="match status" value="1"/>
</dbReference>
<dbReference type="InterPro" id="IPR036457">
    <property type="entry name" value="PPM-type-like_dom_sf"/>
</dbReference>
<dbReference type="SUPFAM" id="SSF52172">
    <property type="entry name" value="CheY-like"/>
    <property type="match status" value="1"/>
</dbReference>
<keyword evidence="1" id="KW-0378">Hydrolase</keyword>
<evidence type="ECO:0000256" key="1">
    <source>
        <dbReference type="ARBA" id="ARBA00022801"/>
    </source>
</evidence>
<dbReference type="InterPro" id="IPR036890">
    <property type="entry name" value="HATPase_C_sf"/>
</dbReference>
<dbReference type="Gene3D" id="3.30.565.10">
    <property type="entry name" value="Histidine kinase-like ATPase, C-terminal domain"/>
    <property type="match status" value="1"/>
</dbReference>
<dbReference type="EMBL" id="VMNH01000001">
    <property type="protein sequence ID" value="TVO79005.1"/>
    <property type="molecule type" value="Genomic_DNA"/>
</dbReference>
<dbReference type="Proteomes" id="UP000316649">
    <property type="component" value="Unassembled WGS sequence"/>
</dbReference>
<evidence type="ECO:0000313" key="6">
    <source>
        <dbReference type="Proteomes" id="UP000316649"/>
    </source>
</evidence>
<dbReference type="Pfam" id="PF07228">
    <property type="entry name" value="SpoIIE"/>
    <property type="match status" value="1"/>
</dbReference>
<feature type="domain" description="Response regulatory" evidence="4">
    <location>
        <begin position="21"/>
        <end position="137"/>
    </location>
</feature>
<dbReference type="Pfam" id="PF00072">
    <property type="entry name" value="Response_reg"/>
    <property type="match status" value="1"/>
</dbReference>
<dbReference type="Pfam" id="PF13581">
    <property type="entry name" value="HATPase_c_2"/>
    <property type="match status" value="1"/>
</dbReference>
<dbReference type="GO" id="GO:0016791">
    <property type="term" value="F:phosphatase activity"/>
    <property type="evidence" value="ECO:0007669"/>
    <property type="project" value="TreeGrafter"/>
</dbReference>
<name>A0A558E2C7_9GAMM</name>
<dbReference type="SMART" id="SM00448">
    <property type="entry name" value="REC"/>
    <property type="match status" value="1"/>
</dbReference>
<feature type="region of interest" description="Disordered" evidence="3">
    <location>
        <begin position="402"/>
        <end position="429"/>
    </location>
</feature>
<evidence type="ECO:0000256" key="3">
    <source>
        <dbReference type="SAM" id="MobiDB-lite"/>
    </source>
</evidence>
<dbReference type="OrthoDB" id="9811749at2"/>
<dbReference type="PROSITE" id="PS50110">
    <property type="entry name" value="RESPONSE_REGULATORY"/>
    <property type="match status" value="1"/>
</dbReference>
<sequence>MTITSDSDAAKRYGKKQNRPVALVVDDENTNRTFLRTFLEADGYSVIEAGNGVEAIQAFQESPPDIIFMDVIMPIMDGYEAVTQIQKLAEAQFIPILFLTALTDENALAKCIEVGGHDFLTKPVSPIVLKAKVRSMERIRKLHLEVFRLYGQMKMDQEMAETVFNGVVIADNIKLDCIKTILKPAEQFSGDVLLTAHAPSSDIHILLGDFTGHGLAAALGALPASEVFRAMTAKGFSPHQIVAGINKKLFSLLPTGMFFAIQFISISSNLEYVNAINCGMPDILLLSSETGAIKQRISSNSLPLGISLDIDFHSLFVRSKISHGDRILLVSDGVTEARNADNTYFGKERFETILQNTKPGESAVESIAKALADFCQDAPQDDDISLAEIPCIPDVLPDWAENDADDEDFSASPSTSKAKPPSTTHGNISVDPLEFSITLPGGRLSNSDPIPLLINHIQEMEGLQKHRRLLFTLLTELYINALDHGLLQLDSSMKSSPEGFSAYFSEREKRLAALNHGFIKINIQTHNTVQGGKMIIRVEDSGKGFNLKLINNADTHNVEKLCGRGIHLLNSLCESVRYEEPGNRVEVIYSWNDEL</sequence>
<dbReference type="CDD" id="cd16936">
    <property type="entry name" value="HATPase_RsbW-like"/>
    <property type="match status" value="1"/>
</dbReference>
<keyword evidence="6" id="KW-1185">Reference proteome</keyword>
<protein>
    <submittedName>
        <fullName evidence="5">SpoIIE family protein phosphatase</fullName>
    </submittedName>
</protein>
<dbReference type="RefSeq" id="WP_144356962.1">
    <property type="nucleotide sequence ID" value="NZ_VMNH01000001.1"/>
</dbReference>
<comment type="caution">
    <text evidence="5">The sequence shown here is derived from an EMBL/GenBank/DDBJ whole genome shotgun (WGS) entry which is preliminary data.</text>
</comment>
<dbReference type="AlphaFoldDB" id="A0A558E2C7"/>
<dbReference type="Gene3D" id="3.40.50.2300">
    <property type="match status" value="1"/>
</dbReference>
<dbReference type="InterPro" id="IPR001932">
    <property type="entry name" value="PPM-type_phosphatase-like_dom"/>
</dbReference>
<proteinExistence type="predicted"/>
<dbReference type="InterPro" id="IPR011006">
    <property type="entry name" value="CheY-like_superfamily"/>
</dbReference>
<dbReference type="GO" id="GO:0000160">
    <property type="term" value="P:phosphorelay signal transduction system"/>
    <property type="evidence" value="ECO:0007669"/>
    <property type="project" value="InterPro"/>
</dbReference>
<accession>A0A558E2C7</accession>
<evidence type="ECO:0000256" key="2">
    <source>
        <dbReference type="PROSITE-ProRule" id="PRU00169"/>
    </source>
</evidence>
<dbReference type="SUPFAM" id="SSF55874">
    <property type="entry name" value="ATPase domain of HSP90 chaperone/DNA topoisomerase II/histidine kinase"/>
    <property type="match status" value="1"/>
</dbReference>
<dbReference type="PANTHER" id="PTHR43156">
    <property type="entry name" value="STAGE II SPORULATION PROTEIN E-RELATED"/>
    <property type="match status" value="1"/>
</dbReference>
<dbReference type="SMART" id="SM00331">
    <property type="entry name" value="PP2C_SIG"/>
    <property type="match status" value="1"/>
</dbReference>
<feature type="modified residue" description="4-aspartylphosphate" evidence="2">
    <location>
        <position position="70"/>
    </location>
</feature>
<feature type="compositionally biased region" description="Low complexity" evidence="3">
    <location>
        <begin position="410"/>
        <end position="424"/>
    </location>
</feature>
<dbReference type="PANTHER" id="PTHR43156:SF2">
    <property type="entry name" value="STAGE II SPORULATION PROTEIN E"/>
    <property type="match status" value="1"/>
</dbReference>
<dbReference type="InterPro" id="IPR052016">
    <property type="entry name" value="Bact_Sigma-Reg"/>
</dbReference>